<comment type="caution">
    <text evidence="1">The sequence shown here is derived from an EMBL/GenBank/DDBJ whole genome shotgun (WGS) entry which is preliminary data.</text>
</comment>
<evidence type="ECO:0000313" key="1">
    <source>
        <dbReference type="EMBL" id="KAA6401663.1"/>
    </source>
</evidence>
<evidence type="ECO:0000313" key="2">
    <source>
        <dbReference type="Proteomes" id="UP000324800"/>
    </source>
</evidence>
<reference evidence="1 2" key="1">
    <citation type="submission" date="2019-03" db="EMBL/GenBank/DDBJ databases">
        <title>Single cell metagenomics reveals metabolic interactions within the superorganism composed of flagellate Streblomastix strix and complex community of Bacteroidetes bacteria on its surface.</title>
        <authorList>
            <person name="Treitli S.C."/>
            <person name="Kolisko M."/>
            <person name="Husnik F."/>
            <person name="Keeling P."/>
            <person name="Hampl V."/>
        </authorList>
    </citation>
    <scope>NUCLEOTIDE SEQUENCE [LARGE SCALE GENOMIC DNA]</scope>
    <source>
        <strain evidence="1">ST1C</strain>
    </source>
</reference>
<gene>
    <name evidence="1" type="ORF">EZS28_002807</name>
</gene>
<dbReference type="Proteomes" id="UP000324800">
    <property type="component" value="Unassembled WGS sequence"/>
</dbReference>
<dbReference type="AlphaFoldDB" id="A0A5J4X3W0"/>
<accession>A0A5J4X3W0</accession>
<sequence length="71" mass="8185">MNLRRIILLNGEYPKERSEVTFGKKKSDIAKVLSLHPQLSSITFAGWNSKNIYSVFNTGEFPLQNFRVEII</sequence>
<protein>
    <submittedName>
        <fullName evidence="1">Uncharacterized protein</fullName>
    </submittedName>
</protein>
<name>A0A5J4X3W0_9EUKA</name>
<organism evidence="1 2">
    <name type="scientific">Streblomastix strix</name>
    <dbReference type="NCBI Taxonomy" id="222440"/>
    <lineage>
        <taxon>Eukaryota</taxon>
        <taxon>Metamonada</taxon>
        <taxon>Preaxostyla</taxon>
        <taxon>Oxymonadida</taxon>
        <taxon>Streblomastigidae</taxon>
        <taxon>Streblomastix</taxon>
    </lineage>
</organism>
<proteinExistence type="predicted"/>
<dbReference type="EMBL" id="SNRW01000352">
    <property type="protein sequence ID" value="KAA6401663.1"/>
    <property type="molecule type" value="Genomic_DNA"/>
</dbReference>